<keyword evidence="1" id="KW-1185">Reference proteome</keyword>
<reference evidence="2" key="1">
    <citation type="submission" date="2017-02" db="UniProtKB">
        <authorList>
            <consortium name="WormBaseParasite"/>
        </authorList>
    </citation>
    <scope>IDENTIFICATION</scope>
</reference>
<protein>
    <submittedName>
        <fullName evidence="2">Uncharacterized protein</fullName>
    </submittedName>
</protein>
<organism evidence="1 2">
    <name type="scientific">Elaeophora elaphi</name>
    <dbReference type="NCBI Taxonomy" id="1147741"/>
    <lineage>
        <taxon>Eukaryota</taxon>
        <taxon>Metazoa</taxon>
        <taxon>Ecdysozoa</taxon>
        <taxon>Nematoda</taxon>
        <taxon>Chromadorea</taxon>
        <taxon>Rhabditida</taxon>
        <taxon>Spirurina</taxon>
        <taxon>Spiruromorpha</taxon>
        <taxon>Filarioidea</taxon>
        <taxon>Onchocercidae</taxon>
        <taxon>Elaeophora</taxon>
    </lineage>
</organism>
<evidence type="ECO:0000313" key="2">
    <source>
        <dbReference type="WBParaSite" id="EEL_0000804201-mRNA-1"/>
    </source>
</evidence>
<dbReference type="WBParaSite" id="EEL_0000804201-mRNA-1">
    <property type="protein sequence ID" value="EEL_0000804201-mRNA-1"/>
    <property type="gene ID" value="EEL_0000804201"/>
</dbReference>
<dbReference type="Proteomes" id="UP000050640">
    <property type="component" value="Unplaced"/>
</dbReference>
<accession>A0A0R3S099</accession>
<evidence type="ECO:0000313" key="1">
    <source>
        <dbReference type="Proteomes" id="UP000050640"/>
    </source>
</evidence>
<sequence>MLRMNFKNYFDSNFSPTAKIDITISPIRWETTPVERDSPRPRFIRIMAQDENIVLLRAFIFTPERSWIVIDLNTMKMSTLQCQRFAR</sequence>
<dbReference type="AlphaFoldDB" id="A0A0R3S099"/>
<name>A0A0R3S099_9BILA</name>
<proteinExistence type="predicted"/>